<dbReference type="EMBL" id="GBRH01170802">
    <property type="protein sequence ID" value="JAE27094.1"/>
    <property type="molecule type" value="Transcribed_RNA"/>
</dbReference>
<proteinExistence type="predicted"/>
<reference evidence="1" key="2">
    <citation type="journal article" date="2015" name="Data Brief">
        <title>Shoot transcriptome of the giant reed, Arundo donax.</title>
        <authorList>
            <person name="Barrero R.A."/>
            <person name="Guerrero F.D."/>
            <person name="Moolhuijzen P."/>
            <person name="Goolsby J.A."/>
            <person name="Tidwell J."/>
            <person name="Bellgard S.E."/>
            <person name="Bellgard M.I."/>
        </authorList>
    </citation>
    <scope>NUCLEOTIDE SEQUENCE</scope>
    <source>
        <tissue evidence="1">Shoot tissue taken approximately 20 cm above the soil surface</tissue>
    </source>
</reference>
<protein>
    <submittedName>
        <fullName evidence="1">Uncharacterized protein</fullName>
    </submittedName>
</protein>
<name>A0A0A9GU93_ARUDO</name>
<dbReference type="AlphaFoldDB" id="A0A0A9GU93"/>
<organism evidence="1">
    <name type="scientific">Arundo donax</name>
    <name type="common">Giant reed</name>
    <name type="synonym">Donax arundinaceus</name>
    <dbReference type="NCBI Taxonomy" id="35708"/>
    <lineage>
        <taxon>Eukaryota</taxon>
        <taxon>Viridiplantae</taxon>
        <taxon>Streptophyta</taxon>
        <taxon>Embryophyta</taxon>
        <taxon>Tracheophyta</taxon>
        <taxon>Spermatophyta</taxon>
        <taxon>Magnoliopsida</taxon>
        <taxon>Liliopsida</taxon>
        <taxon>Poales</taxon>
        <taxon>Poaceae</taxon>
        <taxon>PACMAD clade</taxon>
        <taxon>Arundinoideae</taxon>
        <taxon>Arundineae</taxon>
        <taxon>Arundo</taxon>
    </lineage>
</organism>
<sequence>MLAMPLLQIQHRRHCYRCGNFLLLQFSFSCLPCNKKTGTIQKNNTLLAHSCQRAYKLQP</sequence>
<accession>A0A0A9GU93</accession>
<reference evidence="1" key="1">
    <citation type="submission" date="2014-09" db="EMBL/GenBank/DDBJ databases">
        <authorList>
            <person name="Magalhaes I.L.F."/>
            <person name="Oliveira U."/>
            <person name="Santos F.R."/>
            <person name="Vidigal T.H.D.A."/>
            <person name="Brescovit A.D."/>
            <person name="Santos A.J."/>
        </authorList>
    </citation>
    <scope>NUCLEOTIDE SEQUENCE</scope>
    <source>
        <tissue evidence="1">Shoot tissue taken approximately 20 cm above the soil surface</tissue>
    </source>
</reference>
<evidence type="ECO:0000313" key="1">
    <source>
        <dbReference type="EMBL" id="JAE27094.1"/>
    </source>
</evidence>